<evidence type="ECO:0000313" key="2">
    <source>
        <dbReference type="EMBL" id="KAK3892469.1"/>
    </source>
</evidence>
<gene>
    <name evidence="2" type="ORF">Pcinc_003702</name>
</gene>
<accession>A0AAE1GG90</accession>
<organism evidence="2 3">
    <name type="scientific">Petrolisthes cinctipes</name>
    <name type="common">Flat porcelain crab</name>
    <dbReference type="NCBI Taxonomy" id="88211"/>
    <lineage>
        <taxon>Eukaryota</taxon>
        <taxon>Metazoa</taxon>
        <taxon>Ecdysozoa</taxon>
        <taxon>Arthropoda</taxon>
        <taxon>Crustacea</taxon>
        <taxon>Multicrustacea</taxon>
        <taxon>Malacostraca</taxon>
        <taxon>Eumalacostraca</taxon>
        <taxon>Eucarida</taxon>
        <taxon>Decapoda</taxon>
        <taxon>Pleocyemata</taxon>
        <taxon>Anomura</taxon>
        <taxon>Galatheoidea</taxon>
        <taxon>Porcellanidae</taxon>
        <taxon>Petrolisthes</taxon>
    </lineage>
</organism>
<dbReference type="PANTHER" id="PTHR33309">
    <property type="entry name" value="KERATIN, ULTRA HIGH-SULFUR MATRIX PROTEIN-LIKE"/>
    <property type="match status" value="1"/>
</dbReference>
<dbReference type="InterPro" id="IPR049012">
    <property type="entry name" value="Mutator_transp_dom"/>
</dbReference>
<sequence>MVYSNMDIGAGHVGMHKMLGNMSIKPLGKKYQYYQSVVLDAARKKVNDVLANSVRAAKEFYTANDGVYNMKVMFDGSWQKRGHTSNLALGAVIEAEMGLVLDYETVSKFCERCMKKKKILQKKQRSKEGFEKWLVDHKSECQKDFVGSSGAMEAEAAKRLFGRSLQNNVRYTVFITDGDSSAYDVACNLNNGEGPYGDVKIEKGECVSKRLGTAVRKIRSRVVTEKTTKTGKVRRIKDMGGKEKLTDSVIQQLQRYFGIAVRRNVGGRVEELRNDIWYTFLHCSSTDVNRQHHLCPNRKDSWCF</sequence>
<dbReference type="Pfam" id="PF20700">
    <property type="entry name" value="Mutator"/>
    <property type="match status" value="1"/>
</dbReference>
<name>A0AAE1GG90_PETCI</name>
<dbReference type="EMBL" id="JAWQEG010000259">
    <property type="protein sequence ID" value="KAK3892469.1"/>
    <property type="molecule type" value="Genomic_DNA"/>
</dbReference>
<evidence type="ECO:0000313" key="3">
    <source>
        <dbReference type="Proteomes" id="UP001286313"/>
    </source>
</evidence>
<proteinExistence type="predicted"/>
<dbReference type="PANTHER" id="PTHR33309:SF3">
    <property type="entry name" value="CCHC-TYPE DOMAIN-CONTAINING PROTEIN"/>
    <property type="match status" value="1"/>
</dbReference>
<dbReference type="Proteomes" id="UP001286313">
    <property type="component" value="Unassembled WGS sequence"/>
</dbReference>
<protein>
    <recommendedName>
        <fullName evidence="1">Mutator-like transposase domain-containing protein</fullName>
    </recommendedName>
</protein>
<reference evidence="2" key="1">
    <citation type="submission" date="2023-10" db="EMBL/GenBank/DDBJ databases">
        <title>Genome assemblies of two species of porcelain crab, Petrolisthes cinctipes and Petrolisthes manimaculis (Anomura: Porcellanidae).</title>
        <authorList>
            <person name="Angst P."/>
        </authorList>
    </citation>
    <scope>NUCLEOTIDE SEQUENCE</scope>
    <source>
        <strain evidence="2">PB745_01</strain>
        <tissue evidence="2">Gill</tissue>
    </source>
</reference>
<keyword evidence="3" id="KW-1185">Reference proteome</keyword>
<evidence type="ECO:0000259" key="1">
    <source>
        <dbReference type="Pfam" id="PF20700"/>
    </source>
</evidence>
<dbReference type="AlphaFoldDB" id="A0AAE1GG90"/>
<comment type="caution">
    <text evidence="2">The sequence shown here is derived from an EMBL/GenBank/DDBJ whole genome shotgun (WGS) entry which is preliminary data.</text>
</comment>
<feature type="domain" description="Mutator-like transposase" evidence="1">
    <location>
        <begin position="2"/>
        <end position="303"/>
    </location>
</feature>